<protein>
    <submittedName>
        <fullName evidence="2">Uncharacterized protein</fullName>
    </submittedName>
</protein>
<sequence length="71" mass="7260">MPHPAARPARARRSPARPAATGPGPAGCGGADDPQDVAVAALPVEDTDVVLGILRRMQEAQDLAVVRVSPL</sequence>
<keyword evidence="3" id="KW-1185">Reference proteome</keyword>
<proteinExistence type="predicted"/>
<feature type="region of interest" description="Disordered" evidence="1">
    <location>
        <begin position="1"/>
        <end position="34"/>
    </location>
</feature>
<evidence type="ECO:0000313" key="3">
    <source>
        <dbReference type="Proteomes" id="UP000199012"/>
    </source>
</evidence>
<dbReference type="AlphaFoldDB" id="A0A1I0Y3J7"/>
<dbReference type="Proteomes" id="UP000199012">
    <property type="component" value="Unassembled WGS sequence"/>
</dbReference>
<reference evidence="2 3" key="1">
    <citation type="submission" date="2016-10" db="EMBL/GenBank/DDBJ databases">
        <authorList>
            <person name="de Groot N.N."/>
        </authorList>
    </citation>
    <scope>NUCLEOTIDE SEQUENCE [LARGE SCALE GENOMIC DNA]</scope>
    <source>
        <strain evidence="2 3">CGMCC 4.6945</strain>
    </source>
</reference>
<evidence type="ECO:0000256" key="1">
    <source>
        <dbReference type="SAM" id="MobiDB-lite"/>
    </source>
</evidence>
<name>A0A1I0Y3J7_9CELL</name>
<gene>
    <name evidence="2" type="ORF">SAMN05421867_106161</name>
</gene>
<organism evidence="2 3">
    <name type="scientific">Cellulomonas marina</name>
    <dbReference type="NCBI Taxonomy" id="988821"/>
    <lineage>
        <taxon>Bacteria</taxon>
        <taxon>Bacillati</taxon>
        <taxon>Actinomycetota</taxon>
        <taxon>Actinomycetes</taxon>
        <taxon>Micrococcales</taxon>
        <taxon>Cellulomonadaceae</taxon>
        <taxon>Cellulomonas</taxon>
    </lineage>
</organism>
<dbReference type="EMBL" id="FOKA01000006">
    <property type="protein sequence ID" value="SFB07925.1"/>
    <property type="molecule type" value="Genomic_DNA"/>
</dbReference>
<evidence type="ECO:0000313" key="2">
    <source>
        <dbReference type="EMBL" id="SFB07925.1"/>
    </source>
</evidence>
<accession>A0A1I0Y3J7</accession>
<dbReference type="RefSeq" id="WP_139224374.1">
    <property type="nucleotide sequence ID" value="NZ_BONM01000021.1"/>
</dbReference>